<keyword evidence="2" id="KW-1185">Reference proteome</keyword>
<reference evidence="1 2" key="1">
    <citation type="submission" date="2023-03" db="EMBL/GenBank/DDBJ databases">
        <title>High recombination rates correlate with genetic variation in Cardiocondyla obscurior ants.</title>
        <authorList>
            <person name="Errbii M."/>
        </authorList>
    </citation>
    <scope>NUCLEOTIDE SEQUENCE [LARGE SCALE GENOMIC DNA]</scope>
    <source>
        <strain evidence="1">Alpha-2009</strain>
        <tissue evidence="1">Whole body</tissue>
    </source>
</reference>
<evidence type="ECO:0000313" key="2">
    <source>
        <dbReference type="Proteomes" id="UP001430953"/>
    </source>
</evidence>
<proteinExistence type="predicted"/>
<dbReference type="EMBL" id="JADYXP020000078">
    <property type="protein sequence ID" value="KAL0098370.1"/>
    <property type="molecule type" value="Genomic_DNA"/>
</dbReference>
<name>A0AAW2E802_9HYME</name>
<protein>
    <submittedName>
        <fullName evidence="1">Uncharacterized protein</fullName>
    </submittedName>
</protein>
<dbReference type="AlphaFoldDB" id="A0AAW2E802"/>
<accession>A0AAW2E802</accession>
<comment type="caution">
    <text evidence="1">The sequence shown here is derived from an EMBL/GenBank/DDBJ whole genome shotgun (WGS) entry which is preliminary data.</text>
</comment>
<evidence type="ECO:0000313" key="1">
    <source>
        <dbReference type="EMBL" id="KAL0098370.1"/>
    </source>
</evidence>
<sequence length="391" mass="46682">MLEKQKSLPTVGKNFRAGRRWPATKTEIFSLLGLKILVREKKKKNFFKSTATKTEIFSLLGLKILVREKKKNFFFFKSILPTDINLKNLFYRPILCRKNKNLHYRQSPFGAKNFGPGKKNNFFFKSVLPTDINLKNLFYRPILCRKNKNLHYRHLLGLKILVREKKKIFFFFKSVLPTDINLKNLFYRPILCRKNKNLHYRQSVKNFRAGLRPATKSEIFSFLGLKILIQEKKKKNFFFLNLLLALKILVRKKKKIFFFSKSVLPTDINLKNLFYRSILCRKNKNLHYRQSVKNFRAGLRPATKTEIFSLLALKFWSGKKKIFFFKSVLPTDINLKNLFYRPILCRKNKNLHYRQSVKNFRAGRWPATKTEILAFWAKNFGPEKKNNFFFF</sequence>
<dbReference type="Proteomes" id="UP001430953">
    <property type="component" value="Unassembled WGS sequence"/>
</dbReference>
<organism evidence="1 2">
    <name type="scientific">Cardiocondyla obscurior</name>
    <dbReference type="NCBI Taxonomy" id="286306"/>
    <lineage>
        <taxon>Eukaryota</taxon>
        <taxon>Metazoa</taxon>
        <taxon>Ecdysozoa</taxon>
        <taxon>Arthropoda</taxon>
        <taxon>Hexapoda</taxon>
        <taxon>Insecta</taxon>
        <taxon>Pterygota</taxon>
        <taxon>Neoptera</taxon>
        <taxon>Endopterygota</taxon>
        <taxon>Hymenoptera</taxon>
        <taxon>Apocrita</taxon>
        <taxon>Aculeata</taxon>
        <taxon>Formicoidea</taxon>
        <taxon>Formicidae</taxon>
        <taxon>Myrmicinae</taxon>
        <taxon>Cardiocondyla</taxon>
    </lineage>
</organism>
<gene>
    <name evidence="1" type="ORF">PUN28_020335</name>
</gene>